<reference evidence="8 9" key="1">
    <citation type="journal article" date="2023" name="Plants (Basel)">
        <title>Bridging the Gap: Combining Genomics and Transcriptomics Approaches to Understand Stylosanthes scabra, an Orphan Legume from the Brazilian Caatinga.</title>
        <authorList>
            <person name="Ferreira-Neto J.R.C."/>
            <person name="da Silva M.D."/>
            <person name="Binneck E."/>
            <person name="de Melo N.F."/>
            <person name="da Silva R.H."/>
            <person name="de Melo A.L.T.M."/>
            <person name="Pandolfi V."/>
            <person name="Bustamante F.O."/>
            <person name="Brasileiro-Vidal A.C."/>
            <person name="Benko-Iseppon A.M."/>
        </authorList>
    </citation>
    <scope>NUCLEOTIDE SEQUENCE [LARGE SCALE GENOMIC DNA]</scope>
    <source>
        <tissue evidence="8">Leaves</tissue>
    </source>
</reference>
<evidence type="ECO:0000313" key="8">
    <source>
        <dbReference type="EMBL" id="MED6205364.1"/>
    </source>
</evidence>
<evidence type="ECO:0000256" key="2">
    <source>
        <dbReference type="ARBA" id="ARBA00009444"/>
    </source>
</evidence>
<evidence type="ECO:0000259" key="7">
    <source>
        <dbReference type="Pfam" id="PF12734"/>
    </source>
</evidence>
<dbReference type="InterPro" id="IPR044850">
    <property type="entry name" value="WIH1-like"/>
</dbReference>
<keyword evidence="3" id="KW-0812">Transmembrane</keyword>
<keyword evidence="5" id="KW-0472">Membrane</keyword>
<dbReference type="EMBL" id="JASCZI010241704">
    <property type="protein sequence ID" value="MED6205364.1"/>
    <property type="molecule type" value="Genomic_DNA"/>
</dbReference>
<organism evidence="8 9">
    <name type="scientific">Stylosanthes scabra</name>
    <dbReference type="NCBI Taxonomy" id="79078"/>
    <lineage>
        <taxon>Eukaryota</taxon>
        <taxon>Viridiplantae</taxon>
        <taxon>Streptophyta</taxon>
        <taxon>Embryophyta</taxon>
        <taxon>Tracheophyta</taxon>
        <taxon>Spermatophyta</taxon>
        <taxon>Magnoliopsida</taxon>
        <taxon>eudicotyledons</taxon>
        <taxon>Gunneridae</taxon>
        <taxon>Pentapetalae</taxon>
        <taxon>rosids</taxon>
        <taxon>fabids</taxon>
        <taxon>Fabales</taxon>
        <taxon>Fabaceae</taxon>
        <taxon>Papilionoideae</taxon>
        <taxon>50 kb inversion clade</taxon>
        <taxon>dalbergioids sensu lato</taxon>
        <taxon>Dalbergieae</taxon>
        <taxon>Pterocarpus clade</taxon>
        <taxon>Stylosanthes</taxon>
    </lineage>
</organism>
<dbReference type="InterPro" id="IPR028144">
    <property type="entry name" value="CYSTM_dom"/>
</dbReference>
<dbReference type="PANTHER" id="PTHR31568:SF62">
    <property type="entry name" value="CYSTEINE-RICH TM MODULE STRESS TOLERANCE PROTEIN"/>
    <property type="match status" value="1"/>
</dbReference>
<dbReference type="Pfam" id="PF12734">
    <property type="entry name" value="CYSTM"/>
    <property type="match status" value="1"/>
</dbReference>
<evidence type="ECO:0000256" key="6">
    <source>
        <dbReference type="SAM" id="MobiDB-lite"/>
    </source>
</evidence>
<keyword evidence="9" id="KW-1185">Reference proteome</keyword>
<comment type="subcellular location">
    <subcellularLocation>
        <location evidence="1">Membrane</location>
        <topology evidence="1">Single-pass membrane protein</topology>
    </subcellularLocation>
</comment>
<name>A0ABU6Y7Y3_9FABA</name>
<sequence length="72" mass="7613">MNTNQQQSPVIAYPAVGEGKSNAYAPPPPMGYPSKDAPQQQSVPVKTTTRGEGFWEGCCAALCCCCVLDCCL</sequence>
<feature type="domain" description="Cysteine-rich transmembrane" evidence="7">
    <location>
        <begin position="38"/>
        <end position="71"/>
    </location>
</feature>
<proteinExistence type="inferred from homology"/>
<comment type="caution">
    <text evidence="8">The sequence shown here is derived from an EMBL/GenBank/DDBJ whole genome shotgun (WGS) entry which is preliminary data.</text>
</comment>
<evidence type="ECO:0000256" key="4">
    <source>
        <dbReference type="ARBA" id="ARBA00022989"/>
    </source>
</evidence>
<evidence type="ECO:0000256" key="3">
    <source>
        <dbReference type="ARBA" id="ARBA00022692"/>
    </source>
</evidence>
<comment type="similarity">
    <text evidence="2">Belongs to the CYSTM1 family.</text>
</comment>
<gene>
    <name evidence="8" type="ORF">PIB30_016950</name>
</gene>
<evidence type="ECO:0000256" key="1">
    <source>
        <dbReference type="ARBA" id="ARBA00004167"/>
    </source>
</evidence>
<evidence type="ECO:0000256" key="5">
    <source>
        <dbReference type="ARBA" id="ARBA00023136"/>
    </source>
</evidence>
<protein>
    <recommendedName>
        <fullName evidence="7">Cysteine-rich transmembrane domain-containing protein</fullName>
    </recommendedName>
</protein>
<keyword evidence="4" id="KW-1133">Transmembrane helix</keyword>
<dbReference type="PANTHER" id="PTHR31568">
    <property type="entry name" value="RCG49325, ISOFORM CRA_A"/>
    <property type="match status" value="1"/>
</dbReference>
<feature type="region of interest" description="Disordered" evidence="6">
    <location>
        <begin position="24"/>
        <end position="45"/>
    </location>
</feature>
<dbReference type="Proteomes" id="UP001341840">
    <property type="component" value="Unassembled WGS sequence"/>
</dbReference>
<evidence type="ECO:0000313" key="9">
    <source>
        <dbReference type="Proteomes" id="UP001341840"/>
    </source>
</evidence>
<accession>A0ABU6Y7Y3</accession>